<proteinExistence type="predicted"/>
<gene>
    <name evidence="2" type="ORF">CBR_g36508</name>
</gene>
<reference evidence="2 3" key="1">
    <citation type="journal article" date="2018" name="Cell">
        <title>The Chara Genome: Secondary Complexity and Implications for Plant Terrestrialization.</title>
        <authorList>
            <person name="Nishiyama T."/>
            <person name="Sakayama H."/>
            <person name="Vries J.D."/>
            <person name="Buschmann H."/>
            <person name="Saint-Marcoux D."/>
            <person name="Ullrich K.K."/>
            <person name="Haas F.B."/>
            <person name="Vanderstraeten L."/>
            <person name="Becker D."/>
            <person name="Lang D."/>
            <person name="Vosolsobe S."/>
            <person name="Rombauts S."/>
            <person name="Wilhelmsson P.K.I."/>
            <person name="Janitza P."/>
            <person name="Kern R."/>
            <person name="Heyl A."/>
            <person name="Rumpler F."/>
            <person name="Villalobos L.I.A.C."/>
            <person name="Clay J.M."/>
            <person name="Skokan R."/>
            <person name="Toyoda A."/>
            <person name="Suzuki Y."/>
            <person name="Kagoshima H."/>
            <person name="Schijlen E."/>
            <person name="Tajeshwar N."/>
            <person name="Catarino B."/>
            <person name="Hetherington A.J."/>
            <person name="Saltykova A."/>
            <person name="Bonnot C."/>
            <person name="Breuninger H."/>
            <person name="Symeonidi A."/>
            <person name="Radhakrishnan G.V."/>
            <person name="Van Nieuwerburgh F."/>
            <person name="Deforce D."/>
            <person name="Chang C."/>
            <person name="Karol K.G."/>
            <person name="Hedrich R."/>
            <person name="Ulvskov P."/>
            <person name="Glockner G."/>
            <person name="Delwiche C.F."/>
            <person name="Petrasek J."/>
            <person name="Van de Peer Y."/>
            <person name="Friml J."/>
            <person name="Beilby M."/>
            <person name="Dolan L."/>
            <person name="Kohara Y."/>
            <person name="Sugano S."/>
            <person name="Fujiyama A."/>
            <person name="Delaux P.-M."/>
            <person name="Quint M."/>
            <person name="TheiBen G."/>
            <person name="Hagemann M."/>
            <person name="Harholt J."/>
            <person name="Dunand C."/>
            <person name="Zachgo S."/>
            <person name="Langdale J."/>
            <person name="Maumus F."/>
            <person name="Straeten D.V.D."/>
            <person name="Gould S.B."/>
            <person name="Rensing S.A."/>
        </authorList>
    </citation>
    <scope>NUCLEOTIDE SEQUENCE [LARGE SCALE GENOMIC DNA]</scope>
    <source>
        <strain evidence="2 3">S276</strain>
    </source>
</reference>
<evidence type="ECO:0000313" key="3">
    <source>
        <dbReference type="Proteomes" id="UP000265515"/>
    </source>
</evidence>
<dbReference type="AlphaFoldDB" id="A0A388LL84"/>
<evidence type="ECO:0000256" key="1">
    <source>
        <dbReference type="SAM" id="MobiDB-lite"/>
    </source>
</evidence>
<evidence type="ECO:0000313" key="2">
    <source>
        <dbReference type="EMBL" id="GBG82982.1"/>
    </source>
</evidence>
<accession>A0A388LL84</accession>
<comment type="caution">
    <text evidence="2">The sequence shown here is derived from an EMBL/GenBank/DDBJ whole genome shotgun (WGS) entry which is preliminary data.</text>
</comment>
<organism evidence="2 3">
    <name type="scientific">Chara braunii</name>
    <name type="common">Braun's stonewort</name>
    <dbReference type="NCBI Taxonomy" id="69332"/>
    <lineage>
        <taxon>Eukaryota</taxon>
        <taxon>Viridiplantae</taxon>
        <taxon>Streptophyta</taxon>
        <taxon>Charophyceae</taxon>
        <taxon>Charales</taxon>
        <taxon>Characeae</taxon>
        <taxon>Chara</taxon>
    </lineage>
</organism>
<name>A0A388LL84_CHABU</name>
<keyword evidence="3" id="KW-1185">Reference proteome</keyword>
<feature type="region of interest" description="Disordered" evidence="1">
    <location>
        <begin position="1"/>
        <end position="22"/>
    </location>
</feature>
<sequence length="312" mass="35637">MDPGTDVGMENRSPAAAPGDHEIDDSRVRELLRLCYEEDILPRDIDPEEMTTQGRNVRFKVKDAIDRLKAQWLKERTVTVIFRDAARFLPRNIKEDLIKVFEDVKVQTGDFGEGFNRGRVKVESLNVASYVAKSTTICAWMVDKRILEVELAGEIYKLEFKLWLTNAQFKEQRRPDKLLTFWVIAVQLPLDAMFYLESHIRRAIGPVTMTHPPEQDRLKPALVNIKFDLDPEARANMKDSITVETFEGDELVVKMASSDTPRCRKCRAFFHSAEDVEGEVAHVSNKAISVVKEAEQIRLRRLLPSSAPRPAG</sequence>
<protein>
    <submittedName>
        <fullName evidence="2">Uncharacterized protein</fullName>
    </submittedName>
</protein>
<dbReference type="EMBL" id="BFEA01000424">
    <property type="protein sequence ID" value="GBG82982.1"/>
    <property type="molecule type" value="Genomic_DNA"/>
</dbReference>
<dbReference type="Proteomes" id="UP000265515">
    <property type="component" value="Unassembled WGS sequence"/>
</dbReference>
<dbReference type="Gramene" id="GBG82982">
    <property type="protein sequence ID" value="GBG82982"/>
    <property type="gene ID" value="CBR_g36508"/>
</dbReference>